<feature type="domain" description="AAA" evidence="2">
    <location>
        <begin position="62"/>
        <end position="236"/>
    </location>
</feature>
<evidence type="ECO:0000313" key="4">
    <source>
        <dbReference type="Proteomes" id="UP001431572"/>
    </source>
</evidence>
<organism evidence="3 4">
    <name type="scientific">Candidatus Chlorohelix allophototropha</name>
    <dbReference type="NCBI Taxonomy" id="3003348"/>
    <lineage>
        <taxon>Bacteria</taxon>
        <taxon>Bacillati</taxon>
        <taxon>Chloroflexota</taxon>
        <taxon>Chloroflexia</taxon>
        <taxon>Candidatus Chloroheliales</taxon>
        <taxon>Candidatus Chloroheliaceae</taxon>
        <taxon>Candidatus Chlorohelix</taxon>
    </lineage>
</organism>
<evidence type="ECO:0000259" key="2">
    <source>
        <dbReference type="Pfam" id="PF13614"/>
    </source>
</evidence>
<dbReference type="CDD" id="cd02042">
    <property type="entry name" value="ParAB_family"/>
    <property type="match status" value="1"/>
</dbReference>
<sequence>MDKLLTTEQVAERLNVHVNTVLRFIKDGKLPAARVGKEYRIKERVLLAFIGDGPAPHTGALVIAVANQKGGATKTTTSVNLAASLGKEGKKTLLVDLDPQGGCAVSLGLDTSELNLTIYDVLVKRDLDISKIIMETDYRFELAPSNIDLAGAEVELMQILSREGILKRRMESIRNSYDYIIIDCPPSLGILTVNALTAADTVLIPVACEYMALRGLKMLFDTISNVRAATNPNLNITGILATKYDARTLNSREILEYLQALCKRENIRMFEPVVNSSVRFIESPRYAKPLVNMHPELDGAKAYQLVAQEIING</sequence>
<dbReference type="RefSeq" id="WP_341472283.1">
    <property type="nucleotide sequence ID" value="NZ_CP128403.1"/>
</dbReference>
<reference evidence="3" key="1">
    <citation type="journal article" date="2024" name="Nature">
        <title>Anoxygenic phototroph of the Chloroflexota uses a type I reaction centre.</title>
        <authorList>
            <person name="Tsuji J.M."/>
            <person name="Shaw N.A."/>
            <person name="Nagashima S."/>
            <person name="Venkiteswaran J.J."/>
            <person name="Schiff S.L."/>
            <person name="Watanabe T."/>
            <person name="Fukui M."/>
            <person name="Hanada S."/>
            <person name="Tank M."/>
            <person name="Neufeld J.D."/>
        </authorList>
    </citation>
    <scope>NUCLEOTIDE SEQUENCE</scope>
    <source>
        <strain evidence="3">L227-S17</strain>
    </source>
</reference>
<evidence type="ECO:0000313" key="3">
    <source>
        <dbReference type="EMBL" id="WJW70415.1"/>
    </source>
</evidence>
<gene>
    <name evidence="3" type="ORF">OZ401_005099</name>
</gene>
<dbReference type="InterPro" id="IPR050678">
    <property type="entry name" value="DNA_Partitioning_ATPase"/>
</dbReference>
<dbReference type="EMBL" id="CP128403">
    <property type="protein sequence ID" value="WJW70415.1"/>
    <property type="molecule type" value="Genomic_DNA"/>
</dbReference>
<dbReference type="Proteomes" id="UP001431572">
    <property type="component" value="Plasmid unnamed3"/>
</dbReference>
<feature type="domain" description="Helix-turn-helix" evidence="1">
    <location>
        <begin position="4"/>
        <end position="50"/>
    </location>
</feature>
<protein>
    <submittedName>
        <fullName evidence="3">AAA family ATPase</fullName>
    </submittedName>
</protein>
<dbReference type="InterPro" id="IPR041657">
    <property type="entry name" value="HTH_17"/>
</dbReference>
<dbReference type="PANTHER" id="PTHR13696">
    <property type="entry name" value="P-LOOP CONTAINING NUCLEOSIDE TRIPHOSPHATE HYDROLASE"/>
    <property type="match status" value="1"/>
</dbReference>
<name>A0ABY9BB39_9CHLR</name>
<keyword evidence="4" id="KW-1185">Reference proteome</keyword>
<dbReference type="SUPFAM" id="SSF46955">
    <property type="entry name" value="Putative DNA-binding domain"/>
    <property type="match status" value="1"/>
</dbReference>
<accession>A0ABY9BB39</accession>
<dbReference type="NCBIfam" id="TIGR01764">
    <property type="entry name" value="excise"/>
    <property type="match status" value="1"/>
</dbReference>
<dbReference type="Pfam" id="PF12728">
    <property type="entry name" value="HTH_17"/>
    <property type="match status" value="1"/>
</dbReference>
<proteinExistence type="predicted"/>
<dbReference type="PANTHER" id="PTHR13696:SF99">
    <property type="entry name" value="COBYRINIC ACID AC-DIAMIDE SYNTHASE"/>
    <property type="match status" value="1"/>
</dbReference>
<dbReference type="InterPro" id="IPR025669">
    <property type="entry name" value="AAA_dom"/>
</dbReference>
<dbReference type="Pfam" id="PF13614">
    <property type="entry name" value="AAA_31"/>
    <property type="match status" value="1"/>
</dbReference>
<dbReference type="InterPro" id="IPR009061">
    <property type="entry name" value="DNA-bd_dom_put_sf"/>
</dbReference>
<evidence type="ECO:0000259" key="1">
    <source>
        <dbReference type="Pfam" id="PF12728"/>
    </source>
</evidence>
<dbReference type="InterPro" id="IPR027417">
    <property type="entry name" value="P-loop_NTPase"/>
</dbReference>
<dbReference type="Gene3D" id="3.40.50.300">
    <property type="entry name" value="P-loop containing nucleotide triphosphate hydrolases"/>
    <property type="match status" value="1"/>
</dbReference>
<geneLocation type="plasmid" evidence="3 4">
    <name>unnamed3</name>
</geneLocation>
<dbReference type="InterPro" id="IPR010093">
    <property type="entry name" value="SinI_DNA-bd"/>
</dbReference>
<keyword evidence="3" id="KW-0614">Plasmid</keyword>
<dbReference type="SUPFAM" id="SSF52540">
    <property type="entry name" value="P-loop containing nucleoside triphosphate hydrolases"/>
    <property type="match status" value="1"/>
</dbReference>